<keyword evidence="1" id="KW-0472">Membrane</keyword>
<accession>A0A4Q5LHG8</accession>
<reference evidence="3 4" key="1">
    <citation type="submission" date="2019-02" db="EMBL/GenBank/DDBJ databases">
        <title>Bacterial novel species Mucilaginibacter sp. 17JY9-4 isolated from soil.</title>
        <authorList>
            <person name="Jung H.-Y."/>
        </authorList>
    </citation>
    <scope>NUCLEOTIDE SEQUENCE [LARGE SCALE GENOMIC DNA]</scope>
    <source>
        <strain evidence="3 4">17JY9-4</strain>
    </source>
</reference>
<evidence type="ECO:0008006" key="5">
    <source>
        <dbReference type="Google" id="ProtNLM"/>
    </source>
</evidence>
<dbReference type="AlphaFoldDB" id="A0A4Q5LHG8"/>
<gene>
    <name evidence="3" type="ORF">EWM62_17070</name>
</gene>
<dbReference type="EMBL" id="SEWG01000008">
    <property type="protein sequence ID" value="RYU86863.1"/>
    <property type="molecule type" value="Genomic_DNA"/>
</dbReference>
<name>A0A4Q5LHG8_9SPHI</name>
<evidence type="ECO:0000313" key="4">
    <source>
        <dbReference type="Proteomes" id="UP000293331"/>
    </source>
</evidence>
<evidence type="ECO:0000256" key="2">
    <source>
        <dbReference type="SAM" id="SignalP"/>
    </source>
</evidence>
<keyword evidence="1" id="KW-1133">Transmembrane helix</keyword>
<keyword evidence="1" id="KW-0812">Transmembrane</keyword>
<organism evidence="3 4">
    <name type="scientific">Mucilaginibacter terrigena</name>
    <dbReference type="NCBI Taxonomy" id="2492395"/>
    <lineage>
        <taxon>Bacteria</taxon>
        <taxon>Pseudomonadati</taxon>
        <taxon>Bacteroidota</taxon>
        <taxon>Sphingobacteriia</taxon>
        <taxon>Sphingobacteriales</taxon>
        <taxon>Sphingobacteriaceae</taxon>
        <taxon>Mucilaginibacter</taxon>
    </lineage>
</organism>
<dbReference type="OrthoDB" id="677565at2"/>
<comment type="caution">
    <text evidence="3">The sequence shown here is derived from an EMBL/GenBank/DDBJ whole genome shotgun (WGS) entry which is preliminary data.</text>
</comment>
<feature type="chain" id="PRO_5020563375" description="DUF4369 domain-containing protein" evidence="2">
    <location>
        <begin position="21"/>
        <end position="247"/>
    </location>
</feature>
<feature type="signal peptide" evidence="2">
    <location>
        <begin position="1"/>
        <end position="20"/>
    </location>
</feature>
<protein>
    <recommendedName>
        <fullName evidence="5">DUF4369 domain-containing protein</fullName>
    </recommendedName>
</protein>
<dbReference type="RefSeq" id="WP_129877893.1">
    <property type="nucleotide sequence ID" value="NZ_SEWG01000008.1"/>
</dbReference>
<sequence>MKFYYLLLSAALLFPAVCFSQGNFKPGYVITLKGDTLKGFISEHEWDSNPRFVSFKAKGIDEAKKFTVADIGQFTIDSALTYKRFICHISLGTTDENHLAPKDTTTKLDTVFLEVLQSGKNLSLFSYSDNIKTRFFVSEKNDAAPHELLYRVYVWSNTSAANDVRNKTDNVFIQQLGSLALKYGKLTDKLQKTLDHLEYREHSIVKVVSAINDIDKPALVKKKKNYAKLVLASALFVVIAGLVISKM</sequence>
<keyword evidence="4" id="KW-1185">Reference proteome</keyword>
<proteinExistence type="predicted"/>
<feature type="transmembrane region" description="Helical" evidence="1">
    <location>
        <begin position="226"/>
        <end position="244"/>
    </location>
</feature>
<dbReference type="Proteomes" id="UP000293331">
    <property type="component" value="Unassembled WGS sequence"/>
</dbReference>
<evidence type="ECO:0000256" key="1">
    <source>
        <dbReference type="SAM" id="Phobius"/>
    </source>
</evidence>
<keyword evidence="2" id="KW-0732">Signal</keyword>
<evidence type="ECO:0000313" key="3">
    <source>
        <dbReference type="EMBL" id="RYU86863.1"/>
    </source>
</evidence>